<dbReference type="RefSeq" id="WP_036190932.1">
    <property type="nucleotide sequence ID" value="NZ_JMQN01000050.1"/>
</dbReference>
<dbReference type="EMBL" id="JMQN01000050">
    <property type="protein sequence ID" value="KEA62392.1"/>
    <property type="molecule type" value="Genomic_DNA"/>
</dbReference>
<gene>
    <name evidence="1" type="ORF">ADIMK_3532</name>
</gene>
<evidence type="ECO:0000313" key="1">
    <source>
        <dbReference type="EMBL" id="KEA62392.1"/>
    </source>
</evidence>
<comment type="caution">
    <text evidence="1">The sequence shown here is derived from an EMBL/GenBank/DDBJ whole genome shotgun (WGS) entry which is preliminary data.</text>
</comment>
<accession>A0A081FV37</accession>
<proteinExistence type="predicted"/>
<dbReference type="PATRIC" id="fig|1232683.4.peg.3476"/>
<dbReference type="AlphaFoldDB" id="A0A081FV37"/>
<keyword evidence="2" id="KW-1185">Reference proteome</keyword>
<name>A0A081FV37_9GAMM</name>
<organism evidence="1 2">
    <name type="scientific">Marinobacterium lacunae</name>
    <dbReference type="NCBI Taxonomy" id="1232683"/>
    <lineage>
        <taxon>Bacteria</taxon>
        <taxon>Pseudomonadati</taxon>
        <taxon>Pseudomonadota</taxon>
        <taxon>Gammaproteobacteria</taxon>
        <taxon>Oceanospirillales</taxon>
        <taxon>Oceanospirillaceae</taxon>
        <taxon>Marinobacterium</taxon>
    </lineage>
</organism>
<dbReference type="OrthoDB" id="5616307at2"/>
<reference evidence="1 2" key="1">
    <citation type="submission" date="2014-04" db="EMBL/GenBank/DDBJ databases">
        <title>Marinobacterium kochiensis sp. nov., isolated from sediment sample collected from Kochi backwaters in Kerala, India.</title>
        <authorList>
            <person name="Singh A."/>
            <person name="Pinnaka A.K."/>
        </authorList>
    </citation>
    <scope>NUCLEOTIDE SEQUENCE [LARGE SCALE GENOMIC DNA]</scope>
    <source>
        <strain evidence="1 2">AK27</strain>
    </source>
</reference>
<protein>
    <recommendedName>
        <fullName evidence="3">DUF1315 domain-containing protein</fullName>
    </recommendedName>
</protein>
<sequence length="89" mass="10361">MNFEKMIEAMTPDVYNALKRAVELGKWPNGERLSQEQRETSLRAVIAYEHMREMPDEQRVGFIDRTRPDGDQHGCDPLQAETLKILTEQ</sequence>
<evidence type="ECO:0008006" key="3">
    <source>
        <dbReference type="Google" id="ProtNLM"/>
    </source>
</evidence>
<evidence type="ECO:0000313" key="2">
    <source>
        <dbReference type="Proteomes" id="UP000028252"/>
    </source>
</evidence>
<dbReference type="InterPro" id="IPR009749">
    <property type="entry name" value="DUF1315"/>
</dbReference>
<dbReference type="Proteomes" id="UP000028252">
    <property type="component" value="Unassembled WGS sequence"/>
</dbReference>
<dbReference type="STRING" id="1232683.ADIMK_3532"/>
<dbReference type="eggNOG" id="COG3139">
    <property type="taxonomic scope" value="Bacteria"/>
</dbReference>
<dbReference type="Pfam" id="PF07023">
    <property type="entry name" value="DUF1315"/>
    <property type="match status" value="1"/>
</dbReference>